<feature type="signal peptide" evidence="2">
    <location>
        <begin position="1"/>
        <end position="23"/>
    </location>
</feature>
<keyword evidence="4" id="KW-1185">Reference proteome</keyword>
<accession>A0A8S0R257</accession>
<dbReference type="EMBL" id="CACTIH010002050">
    <property type="protein sequence ID" value="CAA2972367.1"/>
    <property type="molecule type" value="Genomic_DNA"/>
</dbReference>
<protein>
    <recommendedName>
        <fullName evidence="5">Transmembrane protein</fullName>
    </recommendedName>
</protein>
<proteinExistence type="predicted"/>
<feature type="region of interest" description="Disordered" evidence="1">
    <location>
        <begin position="45"/>
        <end position="75"/>
    </location>
</feature>
<dbReference type="Proteomes" id="UP000594638">
    <property type="component" value="Unassembled WGS sequence"/>
</dbReference>
<gene>
    <name evidence="3" type="ORF">OLEA9_A035658</name>
</gene>
<sequence>MESKASIIGMILLVLLLITPCSSTSRGGLKVEKVLDPQIYDIDYRGPETHRYRPPPNRARGHHTAARRSGKKNHG</sequence>
<keyword evidence="2" id="KW-0732">Signal</keyword>
<organism evidence="3 4">
    <name type="scientific">Olea europaea subsp. europaea</name>
    <dbReference type="NCBI Taxonomy" id="158383"/>
    <lineage>
        <taxon>Eukaryota</taxon>
        <taxon>Viridiplantae</taxon>
        <taxon>Streptophyta</taxon>
        <taxon>Embryophyta</taxon>
        <taxon>Tracheophyta</taxon>
        <taxon>Spermatophyta</taxon>
        <taxon>Magnoliopsida</taxon>
        <taxon>eudicotyledons</taxon>
        <taxon>Gunneridae</taxon>
        <taxon>Pentapetalae</taxon>
        <taxon>asterids</taxon>
        <taxon>lamiids</taxon>
        <taxon>Lamiales</taxon>
        <taxon>Oleaceae</taxon>
        <taxon>Oleeae</taxon>
        <taxon>Olea</taxon>
    </lineage>
</organism>
<evidence type="ECO:0000313" key="3">
    <source>
        <dbReference type="EMBL" id="CAA2972367.1"/>
    </source>
</evidence>
<comment type="caution">
    <text evidence="3">The sequence shown here is derived from an EMBL/GenBank/DDBJ whole genome shotgun (WGS) entry which is preliminary data.</text>
</comment>
<name>A0A8S0R257_OLEEU</name>
<dbReference type="OrthoDB" id="1932094at2759"/>
<evidence type="ECO:0008006" key="5">
    <source>
        <dbReference type="Google" id="ProtNLM"/>
    </source>
</evidence>
<evidence type="ECO:0000256" key="1">
    <source>
        <dbReference type="SAM" id="MobiDB-lite"/>
    </source>
</evidence>
<dbReference type="AlphaFoldDB" id="A0A8S0R257"/>
<feature type="compositionally biased region" description="Basic residues" evidence="1">
    <location>
        <begin position="59"/>
        <end position="75"/>
    </location>
</feature>
<dbReference type="Gramene" id="OE9A035658T1">
    <property type="protein sequence ID" value="OE9A035658C1"/>
    <property type="gene ID" value="OE9A035658"/>
</dbReference>
<evidence type="ECO:0000256" key="2">
    <source>
        <dbReference type="SAM" id="SignalP"/>
    </source>
</evidence>
<reference evidence="3 4" key="1">
    <citation type="submission" date="2019-12" db="EMBL/GenBank/DDBJ databases">
        <authorList>
            <person name="Alioto T."/>
            <person name="Alioto T."/>
            <person name="Gomez Garrido J."/>
        </authorList>
    </citation>
    <scope>NUCLEOTIDE SEQUENCE [LARGE SCALE GENOMIC DNA]</scope>
</reference>
<evidence type="ECO:0000313" key="4">
    <source>
        <dbReference type="Proteomes" id="UP000594638"/>
    </source>
</evidence>
<feature type="chain" id="PRO_5035725258" description="Transmembrane protein" evidence="2">
    <location>
        <begin position="24"/>
        <end position="75"/>
    </location>
</feature>